<evidence type="ECO:0000313" key="3">
    <source>
        <dbReference type="Proteomes" id="UP000247702"/>
    </source>
</evidence>
<evidence type="ECO:0000313" key="2">
    <source>
        <dbReference type="EMBL" id="GBC02639.1"/>
    </source>
</evidence>
<dbReference type="GO" id="GO:0005524">
    <property type="term" value="F:ATP binding"/>
    <property type="evidence" value="ECO:0007669"/>
    <property type="project" value="InterPro"/>
</dbReference>
<dbReference type="Proteomes" id="UP000247702">
    <property type="component" value="Unassembled WGS sequence"/>
</dbReference>
<dbReference type="AlphaFoldDB" id="A0A2Z6SD01"/>
<accession>A0A2Z6SD01</accession>
<dbReference type="InterPro" id="IPR000719">
    <property type="entry name" value="Prot_kinase_dom"/>
</dbReference>
<dbReference type="GO" id="GO:0004672">
    <property type="term" value="F:protein kinase activity"/>
    <property type="evidence" value="ECO:0007669"/>
    <property type="project" value="InterPro"/>
</dbReference>
<dbReference type="InterPro" id="IPR001245">
    <property type="entry name" value="Ser-Thr/Tyr_kinase_cat_dom"/>
</dbReference>
<feature type="domain" description="Protein kinase" evidence="1">
    <location>
        <begin position="68"/>
        <end position="346"/>
    </location>
</feature>
<dbReference type="Gene3D" id="1.10.510.10">
    <property type="entry name" value="Transferase(Phosphotransferase) domain 1"/>
    <property type="match status" value="1"/>
</dbReference>
<proteinExistence type="predicted"/>
<gene>
    <name evidence="2" type="ORF">RclHR1_04720011</name>
</gene>
<name>A0A2Z6SD01_9GLOM</name>
<dbReference type="PRINTS" id="PR00109">
    <property type="entry name" value="TYRKINASE"/>
</dbReference>
<protein>
    <recommendedName>
        <fullName evidence="1">Protein kinase domain-containing protein</fullName>
    </recommendedName>
</protein>
<dbReference type="PANTHER" id="PTHR23257">
    <property type="entry name" value="SERINE-THREONINE PROTEIN KINASE"/>
    <property type="match status" value="1"/>
</dbReference>
<dbReference type="GO" id="GO:0007165">
    <property type="term" value="P:signal transduction"/>
    <property type="evidence" value="ECO:0007669"/>
    <property type="project" value="TreeGrafter"/>
</dbReference>
<comment type="caution">
    <text evidence="2">The sequence shown here is derived from an EMBL/GenBank/DDBJ whole genome shotgun (WGS) entry which is preliminary data.</text>
</comment>
<dbReference type="InterPro" id="IPR050167">
    <property type="entry name" value="Ser_Thr_protein_kinase"/>
</dbReference>
<dbReference type="InterPro" id="IPR011009">
    <property type="entry name" value="Kinase-like_dom_sf"/>
</dbReference>
<dbReference type="Pfam" id="PF07714">
    <property type="entry name" value="PK_Tyr_Ser-Thr"/>
    <property type="match status" value="1"/>
</dbReference>
<dbReference type="SUPFAM" id="SSF56112">
    <property type="entry name" value="Protein kinase-like (PK-like)"/>
    <property type="match status" value="1"/>
</dbReference>
<organism evidence="2 3">
    <name type="scientific">Rhizophagus clarus</name>
    <dbReference type="NCBI Taxonomy" id="94130"/>
    <lineage>
        <taxon>Eukaryota</taxon>
        <taxon>Fungi</taxon>
        <taxon>Fungi incertae sedis</taxon>
        <taxon>Mucoromycota</taxon>
        <taxon>Glomeromycotina</taxon>
        <taxon>Glomeromycetes</taxon>
        <taxon>Glomerales</taxon>
        <taxon>Glomeraceae</taxon>
        <taxon>Rhizophagus</taxon>
    </lineage>
</organism>
<dbReference type="EMBL" id="BEXD01003840">
    <property type="protein sequence ID" value="GBC02639.1"/>
    <property type="molecule type" value="Genomic_DNA"/>
</dbReference>
<sequence>MLKSKVKKCNECKKKRKLVNEIHQICHLCYKAKTANRSGNNVIDEFIKSTLSNCHAKAKLEFVPYDRFEDIEFVAEGGFSKIYKATWIDGPLSTKWNNEKKGFEHLGKMTVALKELNNSKNIDSKELNELKIFYNFILKKSLFYINEYYGITQNPITQNFIIITNYYQSGDLAHYISNNFFKISWRIKLEKLQDMIYGLSDLHNANIIHQDYHSGNIFNLESKYRFEASAITGDFGISKSAIQSSDDDKEVYGIIPYIAPEVFQGQKYTKASDIYSFGMIMWELMTGRRPFWDKSHDTDLIIEICDGLRPSIVTNAPEGYIELMQKCWHTDPNERPNASDVQNEFVGFSSKLNYLNERRNPTKIIYSPDIGPIAINNPGAIYKSRPLSAMIKSANFTKSLRLKCLSIASGIDKRKFNNNLIENNNKDKIVKKLKYCENENDDYLTKELEFDIDDCQNSNKFNNNGN</sequence>
<reference evidence="2 3" key="1">
    <citation type="submission" date="2017-11" db="EMBL/GenBank/DDBJ databases">
        <title>The genome of Rhizophagus clarus HR1 reveals common genetic basis of auxotrophy among arbuscular mycorrhizal fungi.</title>
        <authorList>
            <person name="Kobayashi Y."/>
        </authorList>
    </citation>
    <scope>NUCLEOTIDE SEQUENCE [LARGE SCALE GENOMIC DNA]</scope>
    <source>
        <strain evidence="2 3">HR1</strain>
    </source>
</reference>
<dbReference type="PANTHER" id="PTHR23257:SF963">
    <property type="entry name" value="AT08303P"/>
    <property type="match status" value="1"/>
</dbReference>
<dbReference type="PROSITE" id="PS50011">
    <property type="entry name" value="PROTEIN_KINASE_DOM"/>
    <property type="match status" value="1"/>
</dbReference>
<dbReference type="GO" id="GO:0005737">
    <property type="term" value="C:cytoplasm"/>
    <property type="evidence" value="ECO:0007669"/>
    <property type="project" value="TreeGrafter"/>
</dbReference>
<keyword evidence="3" id="KW-1185">Reference proteome</keyword>
<evidence type="ECO:0000259" key="1">
    <source>
        <dbReference type="PROSITE" id="PS50011"/>
    </source>
</evidence>